<dbReference type="PROSITE" id="PS50111">
    <property type="entry name" value="CHEMOTAXIS_TRANSDUC_2"/>
    <property type="match status" value="1"/>
</dbReference>
<dbReference type="PANTHER" id="PTHR43531">
    <property type="entry name" value="PROTEIN ICFG"/>
    <property type="match status" value="1"/>
</dbReference>
<dbReference type="InterPro" id="IPR051310">
    <property type="entry name" value="MCP_chemotaxis"/>
</dbReference>
<dbReference type="Gene3D" id="1.20.120.30">
    <property type="entry name" value="Aspartate receptor, ligand-binding domain"/>
    <property type="match status" value="1"/>
</dbReference>
<evidence type="ECO:0000259" key="6">
    <source>
        <dbReference type="PROSITE" id="PS50885"/>
    </source>
</evidence>
<evidence type="ECO:0000256" key="2">
    <source>
        <dbReference type="ARBA" id="ARBA00029447"/>
    </source>
</evidence>
<dbReference type="CDD" id="cd06225">
    <property type="entry name" value="HAMP"/>
    <property type="match status" value="1"/>
</dbReference>
<accession>A0A3A4QQ29</accession>
<dbReference type="GO" id="GO:0004888">
    <property type="term" value="F:transmembrane signaling receptor activity"/>
    <property type="evidence" value="ECO:0007669"/>
    <property type="project" value="TreeGrafter"/>
</dbReference>
<dbReference type="InterPro" id="IPR003660">
    <property type="entry name" value="HAMP_dom"/>
</dbReference>
<comment type="similarity">
    <text evidence="2">Belongs to the methyl-accepting chemotaxis (MCP) protein family.</text>
</comment>
<dbReference type="InterPro" id="IPR004089">
    <property type="entry name" value="MCPsignal_dom"/>
</dbReference>
<evidence type="ECO:0000259" key="5">
    <source>
        <dbReference type="PROSITE" id="PS50111"/>
    </source>
</evidence>
<dbReference type="SUPFAM" id="SSF58104">
    <property type="entry name" value="Methyl-accepting chemotaxis protein (MCP) signaling domain"/>
    <property type="match status" value="3"/>
</dbReference>
<organism evidence="7 8">
    <name type="scientific">Candidatus Auribacter fodinae</name>
    <dbReference type="NCBI Taxonomy" id="2093366"/>
    <lineage>
        <taxon>Bacteria</taxon>
        <taxon>Pseudomonadati</taxon>
        <taxon>Candidatus Auribacterota</taxon>
        <taxon>Candidatus Auribacteria</taxon>
        <taxon>Candidatus Auribacterales</taxon>
        <taxon>Candidatus Auribacteraceae</taxon>
        <taxon>Candidatus Auribacter</taxon>
    </lineage>
</organism>
<protein>
    <submittedName>
        <fullName evidence="7">HAMP domain-containing protein</fullName>
    </submittedName>
</protein>
<keyword evidence="1" id="KW-0145">Chemotaxis</keyword>
<reference evidence="7 8" key="1">
    <citation type="journal article" date="2017" name="ISME J.">
        <title>Energy and carbon metabolisms in a deep terrestrial subsurface fluid microbial community.</title>
        <authorList>
            <person name="Momper L."/>
            <person name="Jungbluth S.P."/>
            <person name="Lee M.D."/>
            <person name="Amend J.P."/>
        </authorList>
    </citation>
    <scope>NUCLEOTIDE SEQUENCE [LARGE SCALE GENOMIC DNA]</scope>
    <source>
        <strain evidence="7">SURF_26</strain>
    </source>
</reference>
<dbReference type="EMBL" id="QZJZ01000105">
    <property type="protein sequence ID" value="RJP55908.1"/>
    <property type="molecule type" value="Genomic_DNA"/>
</dbReference>
<evidence type="ECO:0000313" key="7">
    <source>
        <dbReference type="EMBL" id="RJP55908.1"/>
    </source>
</evidence>
<evidence type="ECO:0000313" key="8">
    <source>
        <dbReference type="Proteomes" id="UP000266426"/>
    </source>
</evidence>
<dbReference type="AlphaFoldDB" id="A0A3A4QQ29"/>
<keyword evidence="4" id="KW-0812">Transmembrane</keyword>
<dbReference type="Pfam" id="PF00015">
    <property type="entry name" value="MCPsignal"/>
    <property type="match status" value="1"/>
</dbReference>
<dbReference type="Proteomes" id="UP000266426">
    <property type="component" value="Unassembled WGS sequence"/>
</dbReference>
<keyword evidence="4" id="KW-0472">Membrane</keyword>
<keyword evidence="3" id="KW-0807">Transducer</keyword>
<dbReference type="SMART" id="SM00283">
    <property type="entry name" value="MA"/>
    <property type="match status" value="1"/>
</dbReference>
<dbReference type="Pfam" id="PF00672">
    <property type="entry name" value="HAMP"/>
    <property type="match status" value="1"/>
</dbReference>
<dbReference type="GO" id="GO:0007165">
    <property type="term" value="P:signal transduction"/>
    <property type="evidence" value="ECO:0007669"/>
    <property type="project" value="UniProtKB-KW"/>
</dbReference>
<feature type="transmembrane region" description="Helical" evidence="4">
    <location>
        <begin position="194"/>
        <end position="217"/>
    </location>
</feature>
<sequence length="629" mass="68221">MKINDFGIRTKLLVGFGLILALMLGMGVISLTKSITYSQVTQSRADNLNITRFALEKEIDHLKWAAKISNLFLNNEKELTVQTDPTKCGFGKWFYATTQSEEFKLYPENIQQTILSMGEPHKCLHESAVKIRDTWQSLNDEAADECKSIYREETQNILAGLMDTFNTLFGQFDEENARLEKIQNNTFSALKKTIVIVLSVSVVMGLLIAFYIAGAIVNPIKKVVAKLREIAEGEGDLTRTIDVDSKDEVGELALYFNVFLSSLRDMVKKIIASAEEIASGSEELSATATQMSKRSEDLASVSNQSSSAVAQMTRNIQEVLKSIELQTASVTETSASVEQMSRNVDAVCKNVEMQASAVNESTAAVDELVSSIKEIAANSTKVQQISELVNDKARKGNLAVKESVNGMRDIANSSQQINNIIGVITGIASQTNLLALNAAIEAARAGEAGRGFAVVAAEVRGLAEQSAQASKEITELIKTANSKAERGVELVESVDSVIGEMIDSIAEVSNLINMVSLQTGEQEKGAEEIARAMEEVNRITQATLVAMQEQAQGADEISKATESLTRVAEEINTAMNEQAQGAEEINQSVEQVSVISHENDEGARNSVAAAVGLSSEAQKLDTLVNKFRV</sequence>
<feature type="domain" description="HAMP" evidence="6">
    <location>
        <begin position="214"/>
        <end position="268"/>
    </location>
</feature>
<feature type="transmembrane region" description="Helical" evidence="4">
    <location>
        <begin position="12"/>
        <end position="31"/>
    </location>
</feature>
<evidence type="ECO:0000256" key="3">
    <source>
        <dbReference type="PROSITE-ProRule" id="PRU00284"/>
    </source>
</evidence>
<gene>
    <name evidence="7" type="ORF">C4541_13450</name>
</gene>
<dbReference type="PANTHER" id="PTHR43531:SF11">
    <property type="entry name" value="METHYL-ACCEPTING CHEMOTAXIS PROTEIN 3"/>
    <property type="match status" value="1"/>
</dbReference>
<proteinExistence type="inferred from homology"/>
<dbReference type="Pfam" id="PF13682">
    <property type="entry name" value="CZB"/>
    <property type="match status" value="1"/>
</dbReference>
<dbReference type="SMART" id="SM00304">
    <property type="entry name" value="HAMP"/>
    <property type="match status" value="1"/>
</dbReference>
<dbReference type="Gene3D" id="6.10.340.10">
    <property type="match status" value="1"/>
</dbReference>
<feature type="domain" description="Methyl-accepting transducer" evidence="5">
    <location>
        <begin position="329"/>
        <end position="565"/>
    </location>
</feature>
<dbReference type="PROSITE" id="PS50885">
    <property type="entry name" value="HAMP"/>
    <property type="match status" value="1"/>
</dbReference>
<dbReference type="GO" id="GO:0005886">
    <property type="term" value="C:plasma membrane"/>
    <property type="evidence" value="ECO:0007669"/>
    <property type="project" value="TreeGrafter"/>
</dbReference>
<keyword evidence="4" id="KW-1133">Transmembrane helix</keyword>
<evidence type="ECO:0000256" key="4">
    <source>
        <dbReference type="SAM" id="Phobius"/>
    </source>
</evidence>
<evidence type="ECO:0000256" key="1">
    <source>
        <dbReference type="ARBA" id="ARBA00022500"/>
    </source>
</evidence>
<dbReference type="GO" id="GO:0006935">
    <property type="term" value="P:chemotaxis"/>
    <property type="evidence" value="ECO:0007669"/>
    <property type="project" value="UniProtKB-KW"/>
</dbReference>
<dbReference type="InterPro" id="IPR025991">
    <property type="entry name" value="Chemoreceptor_zinc-bind_dom"/>
</dbReference>
<name>A0A3A4QQ29_9BACT</name>
<dbReference type="Gene3D" id="1.10.287.950">
    <property type="entry name" value="Methyl-accepting chemotaxis protein"/>
    <property type="match status" value="1"/>
</dbReference>
<comment type="caution">
    <text evidence="7">The sequence shown here is derived from an EMBL/GenBank/DDBJ whole genome shotgun (WGS) entry which is preliminary data.</text>
</comment>